<dbReference type="InterPro" id="IPR016342">
    <property type="entry name" value="AP_complex_bsu_1_2_4"/>
</dbReference>
<dbReference type="InterPro" id="IPR026739">
    <property type="entry name" value="AP_beta"/>
</dbReference>
<keyword evidence="9" id="KW-1185">Reference proteome</keyword>
<dbReference type="AlphaFoldDB" id="A0A0X8HUR3"/>
<comment type="similarity">
    <text evidence="2 6">Belongs to the adaptor complexes large subunit family.</text>
</comment>
<dbReference type="GeneID" id="28725096"/>
<sequence>MDKKIKKFLKDAVRVAPKISNKGELFELKNGLVSKYPQTRKDAIKKTIQQMTIGKDVSSLFPDVLKNIATPDVEQKKLVYLYIINYAQTHPELCILAVNTFVTDAQDPNPLIRCMAIRTMSMIRVDKMLGHVEVPLRKTLQDDNPYVRKTAVICVAKLFQLNRQLCKELNVITDLISALDDENPMVVANTVAALTEIYEMENTAVPLSLLIDSHMKKFLTVLNECTEWARITILSALAQYGARDSSEAQDIIFRVTPHLQHVNPAVVLASVKVLVKNLDMLTADAQKQSLEKVSTALVSLMSTPPEMQYVALRNIRILLQKYPELLAKELCIFYVKFNDPLYIKLEKMDIMVRLASNANTKQCTMLLNELREYAMEFEPEFVSKAIQAISQLTIKFSNGNSHPDTAKFSNKVMEILCSLLQDRDTFQDECLISICDLLRFNPDLSKLPVSIISTWTDAESRLVTDYGKCNYIWLVGEHQFSQAEEKLQQFIESFPQQGQYTQLALLVTVMKLHKKLPESTLQHVLNLAVTQTQDIDIRDMAIFYSRCLSLPNSKSLIKELCTAKLPNLTSTLDQFSTELLHTLLNELSTLSSIYYKPLSQFKKHFPQQNHSNGKNLDSVSKVTNAETLLDLEDTSNTVPNTVNVGSGTLAELSDLFNFNGDPLLDSSNSKKSTDKETVMASGNSKDLLDLF</sequence>
<dbReference type="Proteomes" id="UP000243052">
    <property type="component" value="Chromosome vi"/>
</dbReference>
<dbReference type="PANTHER" id="PTHR11134">
    <property type="entry name" value="ADAPTOR COMPLEX SUBUNIT BETA FAMILY MEMBER"/>
    <property type="match status" value="1"/>
</dbReference>
<evidence type="ECO:0000313" key="9">
    <source>
        <dbReference type="Proteomes" id="UP000243052"/>
    </source>
</evidence>
<proteinExistence type="inferred from homology"/>
<comment type="function">
    <text evidence="6">Adaptins are components of the adaptor complexes which link clathrin to receptors in coated vesicles. Clathrin-associated protein complexes are believed to interact with the cytoplasmic tails of membrane proteins, leading to their selection and concentration.</text>
</comment>
<feature type="domain" description="Clathrin/coatomer adaptor adaptin-like N-terminal" evidence="7">
    <location>
        <begin position="21"/>
        <end position="550"/>
    </location>
</feature>
<evidence type="ECO:0000256" key="5">
    <source>
        <dbReference type="ARBA" id="ARBA00023136"/>
    </source>
</evidence>
<evidence type="ECO:0000313" key="8">
    <source>
        <dbReference type="EMBL" id="AMD21789.1"/>
    </source>
</evidence>
<reference evidence="8 9" key="1">
    <citation type="submission" date="2016-01" db="EMBL/GenBank/DDBJ databases">
        <title>Genome sequence of the yeast Holleya sinecauda.</title>
        <authorList>
            <person name="Dietrich F.S."/>
        </authorList>
    </citation>
    <scope>NUCLEOTIDE SEQUENCE [LARGE SCALE GENOMIC DNA]</scope>
    <source>
        <strain evidence="8 9">ATCC 58844</strain>
    </source>
</reference>
<dbReference type="SUPFAM" id="SSF48371">
    <property type="entry name" value="ARM repeat"/>
    <property type="match status" value="1"/>
</dbReference>
<keyword evidence="4 6" id="KW-0653">Protein transport</keyword>
<dbReference type="Pfam" id="PF01602">
    <property type="entry name" value="Adaptin_N"/>
    <property type="match status" value="1"/>
</dbReference>
<evidence type="ECO:0000256" key="2">
    <source>
        <dbReference type="ARBA" id="ARBA00006613"/>
    </source>
</evidence>
<dbReference type="InterPro" id="IPR016024">
    <property type="entry name" value="ARM-type_fold"/>
</dbReference>
<evidence type="ECO:0000259" key="7">
    <source>
        <dbReference type="Pfam" id="PF01602"/>
    </source>
</evidence>
<dbReference type="GO" id="GO:0016192">
    <property type="term" value="P:vesicle-mediated transport"/>
    <property type="evidence" value="ECO:0007669"/>
    <property type="project" value="InterPro"/>
</dbReference>
<keyword evidence="3 6" id="KW-0813">Transport</keyword>
<protein>
    <recommendedName>
        <fullName evidence="6">AP complex subunit beta</fullName>
    </recommendedName>
</protein>
<dbReference type="Gene3D" id="1.25.10.10">
    <property type="entry name" value="Leucine-rich Repeat Variant"/>
    <property type="match status" value="1"/>
</dbReference>
<evidence type="ECO:0000256" key="3">
    <source>
        <dbReference type="ARBA" id="ARBA00022448"/>
    </source>
</evidence>
<dbReference type="GO" id="GO:0006886">
    <property type="term" value="P:intracellular protein transport"/>
    <property type="evidence" value="ECO:0007669"/>
    <property type="project" value="InterPro"/>
</dbReference>
<evidence type="ECO:0000256" key="6">
    <source>
        <dbReference type="PIRNR" id="PIRNR002291"/>
    </source>
</evidence>
<dbReference type="GO" id="GO:0030117">
    <property type="term" value="C:membrane coat"/>
    <property type="evidence" value="ECO:0007669"/>
    <property type="project" value="InterPro"/>
</dbReference>
<organism evidence="8 9">
    <name type="scientific">Eremothecium sinecaudum</name>
    <dbReference type="NCBI Taxonomy" id="45286"/>
    <lineage>
        <taxon>Eukaryota</taxon>
        <taxon>Fungi</taxon>
        <taxon>Dikarya</taxon>
        <taxon>Ascomycota</taxon>
        <taxon>Saccharomycotina</taxon>
        <taxon>Saccharomycetes</taxon>
        <taxon>Saccharomycetales</taxon>
        <taxon>Saccharomycetaceae</taxon>
        <taxon>Eremothecium</taxon>
    </lineage>
</organism>
<dbReference type="PIRSF" id="PIRSF002291">
    <property type="entry name" value="AP_complex_beta"/>
    <property type="match status" value="1"/>
</dbReference>
<dbReference type="STRING" id="45286.A0A0X8HUR3"/>
<evidence type="ECO:0000256" key="1">
    <source>
        <dbReference type="ARBA" id="ARBA00004308"/>
    </source>
</evidence>
<dbReference type="InterPro" id="IPR002553">
    <property type="entry name" value="Clathrin/coatomer_adapt-like_N"/>
</dbReference>
<evidence type="ECO:0000256" key="4">
    <source>
        <dbReference type="ARBA" id="ARBA00022927"/>
    </source>
</evidence>
<dbReference type="OrthoDB" id="10254310at2759"/>
<dbReference type="RefSeq" id="XP_017988785.1">
    <property type="nucleotide sequence ID" value="XM_018133089.1"/>
</dbReference>
<dbReference type="GO" id="GO:0012505">
    <property type="term" value="C:endomembrane system"/>
    <property type="evidence" value="ECO:0007669"/>
    <property type="project" value="UniProtKB-SubCell"/>
</dbReference>
<comment type="subcellular location">
    <subcellularLocation>
        <location evidence="1">Endomembrane system</location>
    </subcellularLocation>
</comment>
<accession>A0A0X8HUR3</accession>
<keyword evidence="5 6" id="KW-0472">Membrane</keyword>
<dbReference type="InterPro" id="IPR011989">
    <property type="entry name" value="ARM-like"/>
</dbReference>
<dbReference type="EMBL" id="CP014246">
    <property type="protein sequence ID" value="AMD21789.1"/>
    <property type="molecule type" value="Genomic_DNA"/>
</dbReference>
<dbReference type="GO" id="GO:0030276">
    <property type="term" value="F:clathrin binding"/>
    <property type="evidence" value="ECO:0007669"/>
    <property type="project" value="InterPro"/>
</dbReference>
<gene>
    <name evidence="8" type="ORF">AW171_hschr63762</name>
</gene>
<name>A0A0X8HUR3_9SACH</name>